<dbReference type="InterPro" id="IPR001478">
    <property type="entry name" value="PDZ"/>
</dbReference>
<dbReference type="Pfam" id="PF13365">
    <property type="entry name" value="Trypsin_2"/>
    <property type="match status" value="1"/>
</dbReference>
<dbReference type="InterPro" id="IPR036034">
    <property type="entry name" value="PDZ_sf"/>
</dbReference>
<keyword evidence="2" id="KW-0378">Hydrolase</keyword>
<dbReference type="SUPFAM" id="SSF50494">
    <property type="entry name" value="Trypsin-like serine proteases"/>
    <property type="match status" value="2"/>
</dbReference>
<dbReference type="OrthoDB" id="728837at2"/>
<dbReference type="InterPro" id="IPR043504">
    <property type="entry name" value="Peptidase_S1_PA_chymotrypsin"/>
</dbReference>
<organism evidence="2 3">
    <name type="scientific">Pedobacter nyackensis</name>
    <dbReference type="NCBI Taxonomy" id="475255"/>
    <lineage>
        <taxon>Bacteria</taxon>
        <taxon>Pseudomonadati</taxon>
        <taxon>Bacteroidota</taxon>
        <taxon>Sphingobacteriia</taxon>
        <taxon>Sphingobacteriales</taxon>
        <taxon>Sphingobacteriaceae</taxon>
        <taxon>Pedobacter</taxon>
    </lineage>
</organism>
<proteinExistence type="predicted"/>
<dbReference type="STRING" id="475255.SAMN04488101_11377"/>
<dbReference type="GO" id="GO:0006508">
    <property type="term" value="P:proteolysis"/>
    <property type="evidence" value="ECO:0007669"/>
    <property type="project" value="UniProtKB-KW"/>
</dbReference>
<dbReference type="Gene3D" id="2.40.10.120">
    <property type="match status" value="1"/>
</dbReference>
<dbReference type="PANTHER" id="PTHR43019:SF23">
    <property type="entry name" value="PROTEASE DO-LIKE 5, CHLOROPLASTIC"/>
    <property type="match status" value="1"/>
</dbReference>
<accession>A0A1W2EKS1</accession>
<gene>
    <name evidence="2" type="ORF">SAMN04488101_11377</name>
</gene>
<keyword evidence="2" id="KW-0645">Protease</keyword>
<dbReference type="InterPro" id="IPR041489">
    <property type="entry name" value="PDZ_6"/>
</dbReference>
<dbReference type="PANTHER" id="PTHR43019">
    <property type="entry name" value="SERINE ENDOPROTEASE DEGS"/>
    <property type="match status" value="1"/>
</dbReference>
<name>A0A1W2EKS1_9SPHI</name>
<dbReference type="SUPFAM" id="SSF50156">
    <property type="entry name" value="PDZ domain-like"/>
    <property type="match status" value="1"/>
</dbReference>
<dbReference type="RefSeq" id="WP_084291216.1">
    <property type="nucleotide sequence ID" value="NZ_FWYB01000013.1"/>
</dbReference>
<dbReference type="SMART" id="SM00228">
    <property type="entry name" value="PDZ"/>
    <property type="match status" value="1"/>
</dbReference>
<dbReference type="PROSITE" id="PS50106">
    <property type="entry name" value="PDZ"/>
    <property type="match status" value="1"/>
</dbReference>
<dbReference type="Proteomes" id="UP000192678">
    <property type="component" value="Unassembled WGS sequence"/>
</dbReference>
<reference evidence="2 3" key="1">
    <citation type="submission" date="2017-04" db="EMBL/GenBank/DDBJ databases">
        <authorList>
            <person name="Afonso C.L."/>
            <person name="Miller P.J."/>
            <person name="Scott M.A."/>
            <person name="Spackman E."/>
            <person name="Goraichik I."/>
            <person name="Dimitrov K.M."/>
            <person name="Suarez D.L."/>
            <person name="Swayne D.E."/>
        </authorList>
    </citation>
    <scope>NUCLEOTIDE SEQUENCE [LARGE SCALE GENOMIC DNA]</scope>
    <source>
        <strain evidence="2 3">DSM 19625</strain>
    </source>
</reference>
<evidence type="ECO:0000313" key="3">
    <source>
        <dbReference type="Proteomes" id="UP000192678"/>
    </source>
</evidence>
<feature type="domain" description="PDZ" evidence="1">
    <location>
        <begin position="404"/>
        <end position="447"/>
    </location>
</feature>
<dbReference type="AlphaFoldDB" id="A0A1W2EKS1"/>
<dbReference type="Gene3D" id="2.30.42.10">
    <property type="match status" value="1"/>
</dbReference>
<dbReference type="EMBL" id="FWYB01000013">
    <property type="protein sequence ID" value="SMD10319.1"/>
    <property type="molecule type" value="Genomic_DNA"/>
</dbReference>
<evidence type="ECO:0000313" key="2">
    <source>
        <dbReference type="EMBL" id="SMD10319.1"/>
    </source>
</evidence>
<evidence type="ECO:0000259" key="1">
    <source>
        <dbReference type="PROSITE" id="PS50106"/>
    </source>
</evidence>
<dbReference type="GO" id="GO:0008233">
    <property type="term" value="F:peptidase activity"/>
    <property type="evidence" value="ECO:0007669"/>
    <property type="project" value="UniProtKB-KW"/>
</dbReference>
<dbReference type="InterPro" id="IPR009003">
    <property type="entry name" value="Peptidase_S1_PA"/>
</dbReference>
<dbReference type="Gene3D" id="2.40.10.10">
    <property type="entry name" value="Trypsin-like serine proteases"/>
    <property type="match status" value="1"/>
</dbReference>
<keyword evidence="3" id="KW-1185">Reference proteome</keyword>
<dbReference type="Pfam" id="PF17820">
    <property type="entry name" value="PDZ_6"/>
    <property type="match status" value="1"/>
</dbReference>
<sequence length="571" mass="62911">MIVIKNTFKTTVFLLLLCAQSYGQNFHPKKLQKTLRIAIEKAYGASVRIWGFDTLKKVQTSAQFSGVVVTAEGHILTAAHVNQPGNTYLVTFPNGKSHIALGLGEIEFAENKNFPDVAIMKMIGEAVWPHAEMGWSSSLKLDEPCLSIAYPETLNQPLPTIRFGRITNKKNEFGFIQSTCIMEPGDSGGPLFDHLGRVIALHSAIGIVEDDNYEIPVDFYRKYWTALNILKTYSSLPSIEDAIGNDPHRSAIMNSPGLKDLQLSFAPQSTQLKVSCLRISSMMNGKEQHVNGTLLSVPQRSAGSNIFSSLIISKSSLIGDHPIVLAENKSFVLKVISRDPENDLVLLQPLSTIKGGIQLKQFNRDSLTFQKLGEFLISPQSDQPDQISIIGSMHFKSPKRFSIGYLGAMATFKEANIVITAVQPNSPAGVSGIEVGDQVLSINGIAINKPEDYGAELVKFWPYDHLKFKIKRSDSLYSKNLTLDFYRPPLSNHPAEQFSGGKSIRRDGFNQVFSHDAKVKPDECGGPVFDINNSFRGINIARSSRTTTLVIPAVVVLRLIGDYQSNLMAVP</sequence>
<protein>
    <submittedName>
        <fullName evidence="2">Serine protease Do</fullName>
    </submittedName>
</protein>